<sequence>MSKRLNILASLLLLLALLAGKAEVQTVWLDVSAAGVARTSASMSGLPLDEVGLIPSQGLPRTADMQRRARDADAAPTIVALPGSKAVQAAAGNHPPGLWRAIGLSPFGRPDGEDLVLGQSRQPRAPPASSISA</sequence>
<evidence type="ECO:0000313" key="3">
    <source>
        <dbReference type="EMBL" id="KZD06454.1"/>
    </source>
</evidence>
<accession>A0A154VYQ2</accession>
<dbReference type="RefSeq" id="WP_067557438.1">
    <property type="nucleotide sequence ID" value="NZ_LPXN01000121.1"/>
</dbReference>
<evidence type="ECO:0000256" key="2">
    <source>
        <dbReference type="SAM" id="SignalP"/>
    </source>
</evidence>
<dbReference type="AlphaFoldDB" id="A0A154VYQ2"/>
<feature type="chain" id="PRO_5007602186" evidence="2">
    <location>
        <begin position="25"/>
        <end position="133"/>
    </location>
</feature>
<protein>
    <submittedName>
        <fullName evidence="3">Uncharacterized protein</fullName>
    </submittedName>
</protein>
<evidence type="ECO:0000256" key="1">
    <source>
        <dbReference type="SAM" id="MobiDB-lite"/>
    </source>
</evidence>
<dbReference type="EMBL" id="LPXN01000121">
    <property type="protein sequence ID" value="KZD06454.1"/>
    <property type="molecule type" value="Genomic_DNA"/>
</dbReference>
<gene>
    <name evidence="3" type="ORF">AUP43_10715</name>
</gene>
<feature type="region of interest" description="Disordered" evidence="1">
    <location>
        <begin position="110"/>
        <end position="133"/>
    </location>
</feature>
<reference evidence="3 4" key="1">
    <citation type="submission" date="2015-12" db="EMBL/GenBank/DDBJ databases">
        <title>Genome sequence of Oceanibaculum pacificum MCCC 1A02656.</title>
        <authorList>
            <person name="Lu L."/>
            <person name="Lai Q."/>
            <person name="Shao Z."/>
            <person name="Qian P."/>
        </authorList>
    </citation>
    <scope>NUCLEOTIDE SEQUENCE [LARGE SCALE GENOMIC DNA]</scope>
    <source>
        <strain evidence="3 4">MCCC 1A02656</strain>
    </source>
</reference>
<proteinExistence type="predicted"/>
<evidence type="ECO:0000313" key="4">
    <source>
        <dbReference type="Proteomes" id="UP000076400"/>
    </source>
</evidence>
<organism evidence="3 4">
    <name type="scientific">Oceanibaculum pacificum</name>
    <dbReference type="NCBI Taxonomy" id="580166"/>
    <lineage>
        <taxon>Bacteria</taxon>
        <taxon>Pseudomonadati</taxon>
        <taxon>Pseudomonadota</taxon>
        <taxon>Alphaproteobacteria</taxon>
        <taxon>Rhodospirillales</taxon>
        <taxon>Oceanibaculaceae</taxon>
        <taxon>Oceanibaculum</taxon>
    </lineage>
</organism>
<comment type="caution">
    <text evidence="3">The sequence shown here is derived from an EMBL/GenBank/DDBJ whole genome shotgun (WGS) entry which is preliminary data.</text>
</comment>
<name>A0A154VYQ2_9PROT</name>
<keyword evidence="2" id="KW-0732">Signal</keyword>
<dbReference type="STRING" id="580166.AUP43_10715"/>
<dbReference type="Proteomes" id="UP000076400">
    <property type="component" value="Unassembled WGS sequence"/>
</dbReference>
<feature type="signal peptide" evidence="2">
    <location>
        <begin position="1"/>
        <end position="24"/>
    </location>
</feature>
<keyword evidence="4" id="KW-1185">Reference proteome</keyword>